<dbReference type="STRING" id="1841860.GCA_900157375_05433"/>
<dbReference type="OrthoDB" id="4735493at2"/>
<dbReference type="Proteomes" id="UP000240988">
    <property type="component" value="Unassembled WGS sequence"/>
</dbReference>
<sequence>MSRFKTEMATCPACRREAEATVEYTYDSDGNVVSRRVRDVHCRSSDCPGSDKPPHWG</sequence>
<protein>
    <submittedName>
        <fullName evidence="1">5'-phosphate oxidase</fullName>
    </submittedName>
</protein>
<gene>
    <name evidence="1" type="ORF">MRAB57_5430</name>
</gene>
<name>A0A2U3P1E7_9MYCO</name>
<dbReference type="RefSeq" id="WP_077090093.1">
    <property type="nucleotide sequence ID" value="NZ_LT721901.1"/>
</dbReference>
<evidence type="ECO:0000313" key="2">
    <source>
        <dbReference type="Proteomes" id="UP000240988"/>
    </source>
</evidence>
<proteinExistence type="predicted"/>
<dbReference type="EMBL" id="FUFA01000006">
    <property type="protein sequence ID" value="SPM37583.1"/>
    <property type="molecule type" value="Genomic_DNA"/>
</dbReference>
<dbReference type="NCBIfam" id="TIGR01643">
    <property type="entry name" value="YD_repeat_2x"/>
    <property type="match status" value="1"/>
</dbReference>
<evidence type="ECO:0000313" key="1">
    <source>
        <dbReference type="EMBL" id="SPM37583.1"/>
    </source>
</evidence>
<keyword evidence="2" id="KW-1185">Reference proteome</keyword>
<reference evidence="1 2" key="1">
    <citation type="submission" date="2017-01" db="EMBL/GenBank/DDBJ databases">
        <authorList>
            <consortium name="Urmite Genomes"/>
        </authorList>
    </citation>
    <scope>NUCLEOTIDE SEQUENCE [LARGE SCALE GENOMIC DNA]</scope>
    <source>
        <strain evidence="1 2">AB57</strain>
    </source>
</reference>
<dbReference type="AlphaFoldDB" id="A0A2U3P1E7"/>
<accession>A0A2U3P1E7</accession>
<dbReference type="InterPro" id="IPR006530">
    <property type="entry name" value="YD"/>
</dbReference>
<organism evidence="1 2">
    <name type="scientific">Mycobacterium rhizamassiliense</name>
    <dbReference type="NCBI Taxonomy" id="1841860"/>
    <lineage>
        <taxon>Bacteria</taxon>
        <taxon>Bacillati</taxon>
        <taxon>Actinomycetota</taxon>
        <taxon>Actinomycetes</taxon>
        <taxon>Mycobacteriales</taxon>
        <taxon>Mycobacteriaceae</taxon>
        <taxon>Mycobacterium</taxon>
    </lineage>
</organism>